<dbReference type="Gene3D" id="3.30.590.10">
    <property type="entry name" value="Glutamine synthetase/guanido kinase, catalytic domain"/>
    <property type="match status" value="1"/>
</dbReference>
<dbReference type="AlphaFoldDB" id="A0AAW9R6T0"/>
<dbReference type="EMBL" id="JAZHOG010000002">
    <property type="protein sequence ID" value="MEJ8566582.1"/>
    <property type="molecule type" value="Genomic_DNA"/>
</dbReference>
<dbReference type="SUPFAM" id="SSF54368">
    <property type="entry name" value="Glutamine synthetase, N-terminal domain"/>
    <property type="match status" value="1"/>
</dbReference>
<evidence type="ECO:0000313" key="6">
    <source>
        <dbReference type="Proteomes" id="UP001359886"/>
    </source>
</evidence>
<name>A0AAW9R6T0_9GAMM</name>
<dbReference type="SUPFAM" id="SSF55931">
    <property type="entry name" value="Glutamine synthetase/guanido kinase"/>
    <property type="match status" value="1"/>
</dbReference>
<dbReference type="SMART" id="SM01230">
    <property type="entry name" value="Gln-synt_C"/>
    <property type="match status" value="1"/>
</dbReference>
<dbReference type="Proteomes" id="UP001359886">
    <property type="component" value="Unassembled WGS sequence"/>
</dbReference>
<sequence length="456" mass="50175">MPPAETDATMSPVLRYLDEHPETDSIEVVLSDLNGVLRGKWLPASAISKVLGGQFKISLTAVSPDIWGRDVPVLCEKIGDGDGICTALEHTIRPLPWLERPTAQILLQLNTEDGAPWGYDPRVILGRVCERYRELGLTPVCAPELEFYLLPEEREANGTPRLPATRANGHCQIGGQLYSTEVMQEHSELLHAFRAACEAMQVPLDGLVKELAPSQYELNLHHVDDPLAAADHAQWLKQAIKGVARKHGLIATFMAKPFGNLDGNGFHHHVSVLDKNGRNVFDDGTEAGSDLLRSAIAGLADTMADCMLIFAPHHNSYRRLWRGVHGPLQPTWGYENRYVSIRVPNGEGAARRIEHRIAGADANPYLALAAILAGMLHGIDNRLEPEAPVNSGKVDGDPILPANWYDALRVFEQSDFIAGALGADFQEAFREIKRAEQQEFTGAVNPLEYDTYLVMA</sequence>
<dbReference type="RefSeq" id="WP_354693906.1">
    <property type="nucleotide sequence ID" value="NZ_JAZHOG010000002.1"/>
</dbReference>
<evidence type="ECO:0000313" key="5">
    <source>
        <dbReference type="EMBL" id="MEJ8566582.1"/>
    </source>
</evidence>
<dbReference type="GO" id="GO:0004356">
    <property type="term" value="F:glutamine synthetase activity"/>
    <property type="evidence" value="ECO:0007669"/>
    <property type="project" value="InterPro"/>
</dbReference>
<dbReference type="GO" id="GO:0006542">
    <property type="term" value="P:glutamine biosynthetic process"/>
    <property type="evidence" value="ECO:0007669"/>
    <property type="project" value="InterPro"/>
</dbReference>
<comment type="caution">
    <text evidence="5">The sequence shown here is derived from an EMBL/GenBank/DDBJ whole genome shotgun (WGS) entry which is preliminary data.</text>
</comment>
<keyword evidence="1 5" id="KW-0436">Ligase</keyword>
<dbReference type="EC" id="6.3.1.-" evidence="5"/>
<dbReference type="Pfam" id="PF00120">
    <property type="entry name" value="Gln-synt_C"/>
    <property type="match status" value="1"/>
</dbReference>
<dbReference type="PANTHER" id="PTHR43785:SF12">
    <property type="entry name" value="TYPE-1 GLUTAMINE SYNTHETASE 2"/>
    <property type="match status" value="1"/>
</dbReference>
<dbReference type="InterPro" id="IPR036651">
    <property type="entry name" value="Gln_synt_N_sf"/>
</dbReference>
<dbReference type="GO" id="GO:0006598">
    <property type="term" value="P:polyamine catabolic process"/>
    <property type="evidence" value="ECO:0007669"/>
    <property type="project" value="TreeGrafter"/>
</dbReference>
<dbReference type="PANTHER" id="PTHR43785">
    <property type="entry name" value="GAMMA-GLUTAMYLPUTRESCINE SYNTHETASE"/>
    <property type="match status" value="1"/>
</dbReference>
<organism evidence="5 6">
    <name type="scientific">Elongatibacter sediminis</name>
    <dbReference type="NCBI Taxonomy" id="3119006"/>
    <lineage>
        <taxon>Bacteria</taxon>
        <taxon>Pseudomonadati</taxon>
        <taxon>Pseudomonadota</taxon>
        <taxon>Gammaproteobacteria</taxon>
        <taxon>Chromatiales</taxon>
        <taxon>Wenzhouxiangellaceae</taxon>
        <taxon>Elongatibacter</taxon>
    </lineage>
</organism>
<feature type="domain" description="GS catalytic" evidence="4">
    <location>
        <begin position="121"/>
        <end position="456"/>
    </location>
</feature>
<proteinExistence type="inferred from homology"/>
<dbReference type="PROSITE" id="PS51987">
    <property type="entry name" value="GS_CATALYTIC"/>
    <property type="match status" value="1"/>
</dbReference>
<comment type="similarity">
    <text evidence="2 3">Belongs to the glutamine synthetase family.</text>
</comment>
<evidence type="ECO:0000256" key="3">
    <source>
        <dbReference type="RuleBase" id="RU000384"/>
    </source>
</evidence>
<dbReference type="InterPro" id="IPR008146">
    <property type="entry name" value="Gln_synth_cat_dom"/>
</dbReference>
<keyword evidence="6" id="KW-1185">Reference proteome</keyword>
<gene>
    <name evidence="5" type="ORF">V3330_02990</name>
</gene>
<reference evidence="5 6" key="1">
    <citation type="submission" date="2024-02" db="EMBL/GenBank/DDBJ databases">
        <title>A novel Wenzhouxiangellaceae bacterium, isolated from coastal sediments.</title>
        <authorList>
            <person name="Du Z.-J."/>
            <person name="Ye Y.-Q."/>
            <person name="Zhang X.-Y."/>
        </authorList>
    </citation>
    <scope>NUCLEOTIDE SEQUENCE [LARGE SCALE GENOMIC DNA]</scope>
    <source>
        <strain evidence="5 6">CH-27</strain>
    </source>
</reference>
<evidence type="ECO:0000259" key="4">
    <source>
        <dbReference type="PROSITE" id="PS51987"/>
    </source>
</evidence>
<evidence type="ECO:0000256" key="1">
    <source>
        <dbReference type="ARBA" id="ARBA00022598"/>
    </source>
</evidence>
<evidence type="ECO:0000256" key="2">
    <source>
        <dbReference type="PROSITE-ProRule" id="PRU01331"/>
    </source>
</evidence>
<protein>
    <submittedName>
        <fullName evidence="5">Glutamine synthetase family protein</fullName>
        <ecNumber evidence="5">6.3.1.-</ecNumber>
    </submittedName>
</protein>
<dbReference type="InterPro" id="IPR014746">
    <property type="entry name" value="Gln_synth/guanido_kin_cat_dom"/>
</dbReference>
<accession>A0AAW9R6T0</accession>